<dbReference type="PROSITE" id="PS50005">
    <property type="entry name" value="TPR"/>
    <property type="match status" value="1"/>
</dbReference>
<keyword evidence="3" id="KW-0677">Repeat</keyword>
<comment type="similarity">
    <text evidence="5">Belongs to the Rap family.</text>
</comment>
<evidence type="ECO:0000256" key="2">
    <source>
        <dbReference type="ARBA" id="ARBA00022490"/>
    </source>
</evidence>
<evidence type="ECO:0000313" key="9">
    <source>
        <dbReference type="Proteomes" id="UP000001203"/>
    </source>
</evidence>
<dbReference type="HOGENOM" id="CLU_039153_0_0_3"/>
<dbReference type="GO" id="GO:0005737">
    <property type="term" value="C:cytoplasm"/>
    <property type="evidence" value="ECO:0007669"/>
    <property type="project" value="UniProtKB-SubCell"/>
</dbReference>
<accession>B1WVZ8</accession>
<dbReference type="PANTHER" id="PTHR46630:SF1">
    <property type="entry name" value="TETRATRICOPEPTIDE REPEAT PROTEIN 29"/>
    <property type="match status" value="1"/>
</dbReference>
<organism evidence="8 9">
    <name type="scientific">Crocosphaera subtropica (strain ATCC 51142 / BH68)</name>
    <name type="common">Cyanothece sp. (strain ATCC 51142)</name>
    <dbReference type="NCBI Taxonomy" id="43989"/>
    <lineage>
        <taxon>Bacteria</taxon>
        <taxon>Bacillati</taxon>
        <taxon>Cyanobacteriota</taxon>
        <taxon>Cyanophyceae</taxon>
        <taxon>Oscillatoriophycideae</taxon>
        <taxon>Chroococcales</taxon>
        <taxon>Aphanothecaceae</taxon>
        <taxon>Crocosphaera</taxon>
        <taxon>Crocosphaera subtropica</taxon>
    </lineage>
</organism>
<dbReference type="PANTHER" id="PTHR46630">
    <property type="entry name" value="TETRATRICOPEPTIDE REPEAT PROTEIN 29"/>
    <property type="match status" value="1"/>
</dbReference>
<evidence type="ECO:0000256" key="7">
    <source>
        <dbReference type="SAM" id="MobiDB-lite"/>
    </source>
</evidence>
<protein>
    <submittedName>
        <fullName evidence="8">Uncharacterized protein</fullName>
    </submittedName>
</protein>
<evidence type="ECO:0000256" key="6">
    <source>
        <dbReference type="PROSITE-ProRule" id="PRU00339"/>
    </source>
</evidence>
<dbReference type="KEGG" id="cyt:cce_2983"/>
<gene>
    <name evidence="8" type="ordered locus">cce_2983</name>
</gene>
<evidence type="ECO:0000256" key="3">
    <source>
        <dbReference type="ARBA" id="ARBA00022737"/>
    </source>
</evidence>
<keyword evidence="4 6" id="KW-0802">TPR repeat</keyword>
<comment type="subcellular location">
    <subcellularLocation>
        <location evidence="1">Cytoplasm</location>
    </subcellularLocation>
</comment>
<dbReference type="InterPro" id="IPR019734">
    <property type="entry name" value="TPR_rpt"/>
</dbReference>
<proteinExistence type="inferred from homology"/>
<dbReference type="SMART" id="SM00028">
    <property type="entry name" value="TPR"/>
    <property type="match status" value="4"/>
</dbReference>
<dbReference type="AlphaFoldDB" id="B1WVZ8"/>
<keyword evidence="2" id="KW-0963">Cytoplasm</keyword>
<dbReference type="InterPro" id="IPR011990">
    <property type="entry name" value="TPR-like_helical_dom_sf"/>
</dbReference>
<dbReference type="eggNOG" id="COG0457">
    <property type="taxonomic scope" value="Bacteria"/>
</dbReference>
<dbReference type="EMBL" id="CP000806">
    <property type="protein sequence ID" value="ACB52331.1"/>
    <property type="molecule type" value="Genomic_DNA"/>
</dbReference>
<dbReference type="STRING" id="43989.cce_2983"/>
<dbReference type="Proteomes" id="UP000001203">
    <property type="component" value="Chromosome circular"/>
</dbReference>
<sequence length="470" mass="54466">MWHLMLVRKIMFYSRNSISKFPVLISLTFLLYFGDLVKSTQMALSLPEKELTPLEIPLDDPLLPSVPRPLTPLEQKRLRKELDQLNQKAQQELDDGNDNLAFEIWYRELRLRRVLGRIEEINALGRVGEIAWNKTRTEDVQIITKRIVELQELSEQEDPLSPEFLIALANAYEKLHSLDNSIIVYNKVLNYARENDTPFTEKEALQGLGRLYLAKFDYPNAAAVYEELLDIAQAERNTYEEGLYLQALAEIYTASLQADNAAAIKQRLVDSYLASEKIQFVPPLKIDIGKDYETLDQPELASQNYQEAYALAWSLQLFGAAAEALTRLADLYTDYEQEDYALQIYERLIQVEQLSYNYYGLMRVYDKIGEIYLGKQLYQPALTAFQEGLILARSLNHNQDHFLAQIQKVNQGMQEQAPPQVEEELPPPPNNLPPNNINIDRIEEEIDMRENPLNNLDEFDNRFERDNILR</sequence>
<evidence type="ECO:0000256" key="4">
    <source>
        <dbReference type="ARBA" id="ARBA00022803"/>
    </source>
</evidence>
<reference evidence="8 9" key="1">
    <citation type="journal article" date="2008" name="Proc. Natl. Acad. Sci. U.S.A.">
        <title>The genome of Cyanothece 51142, a unicellular diazotrophic cyanobacterium important in the marine nitrogen cycle.</title>
        <authorList>
            <person name="Welsh E.A."/>
            <person name="Liberton M."/>
            <person name="Stoeckel J."/>
            <person name="Loh T."/>
            <person name="Elvitigala T."/>
            <person name="Wang C."/>
            <person name="Wollam A."/>
            <person name="Fulton R.S."/>
            <person name="Clifton S.W."/>
            <person name="Jacobs J.M."/>
            <person name="Aurora R."/>
            <person name="Ghosh B.K."/>
            <person name="Sherman L.A."/>
            <person name="Smith R.D."/>
            <person name="Wilson R.K."/>
            <person name="Pakrasi H.B."/>
        </authorList>
    </citation>
    <scope>NUCLEOTIDE SEQUENCE [LARGE SCALE GENOMIC DNA]</scope>
    <source>
        <strain evidence="9">ATCC 51142 / BH68</strain>
    </source>
</reference>
<feature type="region of interest" description="Disordered" evidence="7">
    <location>
        <begin position="413"/>
        <end position="434"/>
    </location>
</feature>
<feature type="repeat" description="TPR" evidence="6">
    <location>
        <begin position="322"/>
        <end position="355"/>
    </location>
</feature>
<dbReference type="SUPFAM" id="SSF48452">
    <property type="entry name" value="TPR-like"/>
    <property type="match status" value="2"/>
</dbReference>
<evidence type="ECO:0000313" key="8">
    <source>
        <dbReference type="EMBL" id="ACB52331.1"/>
    </source>
</evidence>
<name>B1WVZ8_CROS5</name>
<evidence type="ECO:0000256" key="5">
    <source>
        <dbReference type="ARBA" id="ARBA00038253"/>
    </source>
</evidence>
<dbReference type="Gene3D" id="1.25.40.10">
    <property type="entry name" value="Tetratricopeptide repeat domain"/>
    <property type="match status" value="2"/>
</dbReference>
<keyword evidence="9" id="KW-1185">Reference proteome</keyword>
<evidence type="ECO:0000256" key="1">
    <source>
        <dbReference type="ARBA" id="ARBA00004496"/>
    </source>
</evidence>
<dbReference type="InterPro" id="IPR051476">
    <property type="entry name" value="Bac_ResReg_Asp_Phosphatase"/>
</dbReference>
<dbReference type="Pfam" id="PF13181">
    <property type="entry name" value="TPR_8"/>
    <property type="match status" value="1"/>
</dbReference>